<dbReference type="EMBL" id="BOVK01000001">
    <property type="protein sequence ID" value="GIQ67213.1"/>
    <property type="molecule type" value="Genomic_DNA"/>
</dbReference>
<protein>
    <submittedName>
        <fullName evidence="2">Uncharacterized protein</fullName>
    </submittedName>
</protein>
<dbReference type="RefSeq" id="WP_213409822.1">
    <property type="nucleotide sequence ID" value="NZ_BOVK01000001.1"/>
</dbReference>
<comment type="caution">
    <text evidence="2">The sequence shown here is derived from an EMBL/GenBank/DDBJ whole genome shotgun (WGS) entry which is preliminary data.</text>
</comment>
<sequence>MKRESEEAAGERERSSAELTDTERANIEMDRIFYGDPSQEADTDPFIDIDNAALRHRNQS</sequence>
<proteinExistence type="predicted"/>
<evidence type="ECO:0000256" key="1">
    <source>
        <dbReference type="SAM" id="MobiDB-lite"/>
    </source>
</evidence>
<reference evidence="2" key="1">
    <citation type="submission" date="2021-04" db="EMBL/GenBank/DDBJ databases">
        <title>Draft genome sequence of Xylanibacillus composti strain K13.</title>
        <authorList>
            <person name="Uke A."/>
            <person name="Chhe C."/>
            <person name="Baramee S."/>
            <person name="Kosugi A."/>
        </authorList>
    </citation>
    <scope>NUCLEOTIDE SEQUENCE</scope>
    <source>
        <strain evidence="2">K13</strain>
    </source>
</reference>
<evidence type="ECO:0000313" key="3">
    <source>
        <dbReference type="Proteomes" id="UP000677918"/>
    </source>
</evidence>
<gene>
    <name evidence="2" type="ORF">XYCOK13_00370</name>
</gene>
<name>A0A8J4GXX6_9BACL</name>
<feature type="region of interest" description="Disordered" evidence="1">
    <location>
        <begin position="1"/>
        <end position="26"/>
    </location>
</feature>
<organism evidence="2 3">
    <name type="scientific">Xylanibacillus composti</name>
    <dbReference type="NCBI Taxonomy" id="1572762"/>
    <lineage>
        <taxon>Bacteria</taxon>
        <taxon>Bacillati</taxon>
        <taxon>Bacillota</taxon>
        <taxon>Bacilli</taxon>
        <taxon>Bacillales</taxon>
        <taxon>Paenibacillaceae</taxon>
        <taxon>Xylanibacillus</taxon>
    </lineage>
</organism>
<dbReference type="Proteomes" id="UP000677918">
    <property type="component" value="Unassembled WGS sequence"/>
</dbReference>
<dbReference type="AlphaFoldDB" id="A0A8J4GXX6"/>
<keyword evidence="3" id="KW-1185">Reference proteome</keyword>
<accession>A0A8J4GXX6</accession>
<evidence type="ECO:0000313" key="2">
    <source>
        <dbReference type="EMBL" id="GIQ67213.1"/>
    </source>
</evidence>